<sequence>MKFLYRILLPIGLILAALMCYRVGAVQGSIAFFAIGILFEIGFWSRVFPSRSSSKNKKGAS</sequence>
<keyword evidence="1" id="KW-0812">Transmembrane</keyword>
<feature type="transmembrane region" description="Helical" evidence="1">
    <location>
        <begin position="30"/>
        <end position="48"/>
    </location>
</feature>
<dbReference type="Proteomes" id="UP000439994">
    <property type="component" value="Unassembled WGS sequence"/>
</dbReference>
<proteinExistence type="predicted"/>
<comment type="caution">
    <text evidence="2">The sequence shown here is derived from an EMBL/GenBank/DDBJ whole genome shotgun (WGS) entry which is preliminary data.</text>
</comment>
<evidence type="ECO:0000256" key="1">
    <source>
        <dbReference type="SAM" id="Phobius"/>
    </source>
</evidence>
<keyword evidence="1" id="KW-0472">Membrane</keyword>
<dbReference type="RefSeq" id="WP_155695615.1">
    <property type="nucleotide sequence ID" value="NZ_BAAAFQ010000004.1"/>
</dbReference>
<dbReference type="OrthoDB" id="5741716at2"/>
<keyword evidence="3" id="KW-1185">Reference proteome</keyword>
<keyword evidence="1" id="KW-1133">Transmembrane helix</keyword>
<protein>
    <submittedName>
        <fullName evidence="2">Uncharacterized protein</fullName>
    </submittedName>
</protein>
<dbReference type="AlphaFoldDB" id="A0A6N8F784"/>
<evidence type="ECO:0000313" key="3">
    <source>
        <dbReference type="Proteomes" id="UP000439994"/>
    </source>
</evidence>
<organism evidence="2 3">
    <name type="scientific">Psychrosphaera haliotis</name>
    <dbReference type="NCBI Taxonomy" id="555083"/>
    <lineage>
        <taxon>Bacteria</taxon>
        <taxon>Pseudomonadati</taxon>
        <taxon>Pseudomonadota</taxon>
        <taxon>Gammaproteobacteria</taxon>
        <taxon>Alteromonadales</taxon>
        <taxon>Pseudoalteromonadaceae</taxon>
        <taxon>Psychrosphaera</taxon>
    </lineage>
</organism>
<accession>A0A6N8F784</accession>
<evidence type="ECO:0000313" key="2">
    <source>
        <dbReference type="EMBL" id="MUH72436.1"/>
    </source>
</evidence>
<reference evidence="2 3" key="1">
    <citation type="submission" date="2019-11" db="EMBL/GenBank/DDBJ databases">
        <title>P. haliotis isolates from Z. marina roots.</title>
        <authorList>
            <person name="Cohen M."/>
            <person name="Jospin G."/>
            <person name="Eisen J.A."/>
            <person name="Coil D.A."/>
        </authorList>
    </citation>
    <scope>NUCLEOTIDE SEQUENCE [LARGE SCALE GENOMIC DNA]</scope>
    <source>
        <strain evidence="2 3">UCD-MCMsp1aY</strain>
    </source>
</reference>
<dbReference type="EMBL" id="WOCD01000003">
    <property type="protein sequence ID" value="MUH72436.1"/>
    <property type="molecule type" value="Genomic_DNA"/>
</dbReference>
<feature type="transmembrane region" description="Helical" evidence="1">
    <location>
        <begin position="7"/>
        <end position="24"/>
    </location>
</feature>
<gene>
    <name evidence="2" type="ORF">GNP35_08035</name>
</gene>
<name>A0A6N8F784_9GAMM</name>